<dbReference type="EMBL" id="LTBA01000072">
    <property type="protein sequence ID" value="KYH30484.1"/>
    <property type="molecule type" value="Genomic_DNA"/>
</dbReference>
<dbReference type="OrthoDB" id="3239970at2"/>
<organism evidence="2 3">
    <name type="scientific">Clostridium tepidiprofundi DSM 19306</name>
    <dbReference type="NCBI Taxonomy" id="1121338"/>
    <lineage>
        <taxon>Bacteria</taxon>
        <taxon>Bacillati</taxon>
        <taxon>Bacillota</taxon>
        <taxon>Clostridia</taxon>
        <taxon>Eubacteriales</taxon>
        <taxon>Clostridiaceae</taxon>
        <taxon>Clostridium</taxon>
    </lineage>
</organism>
<dbReference type="PATRIC" id="fig|1121338.3.peg.2737"/>
<dbReference type="STRING" id="1121338.CLTEP_26310"/>
<dbReference type="AlphaFoldDB" id="A0A151AS57"/>
<evidence type="ECO:0000313" key="2">
    <source>
        <dbReference type="EMBL" id="KYH30484.1"/>
    </source>
</evidence>
<gene>
    <name evidence="2" type="ORF">CLTEP_26310</name>
</gene>
<feature type="coiled-coil region" evidence="1">
    <location>
        <begin position="29"/>
        <end position="56"/>
    </location>
</feature>
<proteinExistence type="predicted"/>
<name>A0A151AS57_9CLOT</name>
<reference evidence="2 3" key="1">
    <citation type="submission" date="2016-02" db="EMBL/GenBank/DDBJ databases">
        <title>Genome sequence of Clostridium tepidiprofundi DSM 19306.</title>
        <authorList>
            <person name="Poehlein A."/>
            <person name="Daniel R."/>
        </authorList>
    </citation>
    <scope>NUCLEOTIDE SEQUENCE [LARGE SCALE GENOMIC DNA]</scope>
    <source>
        <strain evidence="2 3">DSM 19306</strain>
    </source>
</reference>
<sequence length="129" mass="15548">MVILLPIYDAYKYLEVWHDAIFSDYKDFNDEIAKQYKAFNKENKDLEDRKKNLDAIVKRLQNPPDEYQKTYNTVIELYEVYDEFYRLATNPSGSYQSYSNDVHEVDSEFLKIFNKLEILIPEKENQLKK</sequence>
<comment type="caution">
    <text evidence="2">The sequence shown here is derived from an EMBL/GenBank/DDBJ whole genome shotgun (WGS) entry which is preliminary data.</text>
</comment>
<dbReference type="Proteomes" id="UP000075531">
    <property type="component" value="Unassembled WGS sequence"/>
</dbReference>
<dbReference type="RefSeq" id="WP_066827390.1">
    <property type="nucleotide sequence ID" value="NZ_LTBA01000072.1"/>
</dbReference>
<evidence type="ECO:0000256" key="1">
    <source>
        <dbReference type="SAM" id="Coils"/>
    </source>
</evidence>
<keyword evidence="1" id="KW-0175">Coiled coil</keyword>
<keyword evidence="3" id="KW-1185">Reference proteome</keyword>
<accession>A0A151AS57</accession>
<evidence type="ECO:0000313" key="3">
    <source>
        <dbReference type="Proteomes" id="UP000075531"/>
    </source>
</evidence>
<protein>
    <submittedName>
        <fullName evidence="2">Uncharacterized protein</fullName>
    </submittedName>
</protein>